<sequence length="32" mass="3785">MRRLQLFVLFSIFVPFCALVSMLPLKFQIPKT</sequence>
<accession>A0AAF0QAF1</accession>
<gene>
    <name evidence="1" type="ORF">MTR67_011960</name>
</gene>
<dbReference type="EMBL" id="CP133614">
    <property type="protein sequence ID" value="WMV18575.1"/>
    <property type="molecule type" value="Genomic_DNA"/>
</dbReference>
<organism evidence="1 2">
    <name type="scientific">Solanum verrucosum</name>
    <dbReference type="NCBI Taxonomy" id="315347"/>
    <lineage>
        <taxon>Eukaryota</taxon>
        <taxon>Viridiplantae</taxon>
        <taxon>Streptophyta</taxon>
        <taxon>Embryophyta</taxon>
        <taxon>Tracheophyta</taxon>
        <taxon>Spermatophyta</taxon>
        <taxon>Magnoliopsida</taxon>
        <taxon>eudicotyledons</taxon>
        <taxon>Gunneridae</taxon>
        <taxon>Pentapetalae</taxon>
        <taxon>asterids</taxon>
        <taxon>lamiids</taxon>
        <taxon>Solanales</taxon>
        <taxon>Solanaceae</taxon>
        <taxon>Solanoideae</taxon>
        <taxon>Solaneae</taxon>
        <taxon>Solanum</taxon>
    </lineage>
</organism>
<dbReference type="Proteomes" id="UP001234989">
    <property type="component" value="Chromosome 3"/>
</dbReference>
<protein>
    <submittedName>
        <fullName evidence="1">Uncharacterized protein</fullName>
    </submittedName>
</protein>
<evidence type="ECO:0000313" key="2">
    <source>
        <dbReference type="Proteomes" id="UP001234989"/>
    </source>
</evidence>
<evidence type="ECO:0000313" key="1">
    <source>
        <dbReference type="EMBL" id="WMV18575.1"/>
    </source>
</evidence>
<dbReference type="AlphaFoldDB" id="A0AAF0QAF1"/>
<proteinExistence type="predicted"/>
<name>A0AAF0QAF1_SOLVR</name>
<keyword evidence="2" id="KW-1185">Reference proteome</keyword>
<reference evidence="1" key="1">
    <citation type="submission" date="2023-08" db="EMBL/GenBank/DDBJ databases">
        <title>A de novo genome assembly of Solanum verrucosum Schlechtendal, a Mexican diploid species geographically isolated from the other diploid A-genome species in potato relatives.</title>
        <authorList>
            <person name="Hosaka K."/>
        </authorList>
    </citation>
    <scope>NUCLEOTIDE SEQUENCE</scope>
    <source>
        <tissue evidence="1">Young leaves</tissue>
    </source>
</reference>